<protein>
    <submittedName>
        <fullName evidence="1">Uncharacterized protein</fullName>
    </submittedName>
</protein>
<dbReference type="Proteomes" id="UP000035760">
    <property type="component" value="Unassembled WGS sequence"/>
</dbReference>
<evidence type="ECO:0000313" key="1">
    <source>
        <dbReference type="EMBL" id="CDI04685.1"/>
    </source>
</evidence>
<dbReference type="EMBL" id="CBTJ020000114">
    <property type="protein sequence ID" value="CDI04685.1"/>
    <property type="molecule type" value="Genomic_DNA"/>
</dbReference>
<evidence type="ECO:0000313" key="2">
    <source>
        <dbReference type="Proteomes" id="UP000035760"/>
    </source>
</evidence>
<comment type="caution">
    <text evidence="1">The sequence shown here is derived from an EMBL/GenBank/DDBJ whole genome shotgun (WGS) entry which is preliminary data.</text>
</comment>
<gene>
    <name evidence="1" type="ORF">BN873_p20065</name>
</gene>
<dbReference type="AlphaFoldDB" id="W6MD74"/>
<proteinExistence type="predicted"/>
<organism evidence="1 2">
    <name type="scientific">Candidatus Competibacter denitrificans Run_A_D11</name>
    <dbReference type="NCBI Taxonomy" id="1400863"/>
    <lineage>
        <taxon>Bacteria</taxon>
        <taxon>Pseudomonadati</taxon>
        <taxon>Pseudomonadota</taxon>
        <taxon>Gammaproteobacteria</taxon>
        <taxon>Candidatus Competibacteraceae</taxon>
        <taxon>Candidatus Competibacter</taxon>
    </lineage>
</organism>
<dbReference type="OrthoDB" id="6708558at2"/>
<keyword evidence="2" id="KW-1185">Reference proteome</keyword>
<name>W6MD74_9GAMM</name>
<accession>W6MD74</accession>
<reference evidence="1" key="2">
    <citation type="submission" date="2014-03" db="EMBL/GenBank/DDBJ databases">
        <title>Candidatus Competibacter-lineage genomes retrieved from metagenomes reveal functional metabolic diversity.</title>
        <authorList>
            <person name="McIlroy S.J."/>
            <person name="Albertsen M."/>
            <person name="Andresen E.K."/>
            <person name="Saunders A.M."/>
            <person name="Kristiansen R."/>
            <person name="Stokholm-Bjerregaard M."/>
            <person name="Nielsen K.L."/>
            <person name="Nielsen P.H."/>
        </authorList>
    </citation>
    <scope>NUCLEOTIDE SEQUENCE</scope>
    <source>
        <strain evidence="1">Run_A_D11</strain>
    </source>
</reference>
<reference evidence="1" key="1">
    <citation type="submission" date="2013-07" db="EMBL/GenBank/DDBJ databases">
        <authorList>
            <person name="McIlroy S."/>
        </authorList>
    </citation>
    <scope>NUCLEOTIDE SEQUENCE [LARGE SCALE GENOMIC DNA]</scope>
    <source>
        <strain evidence="1">Run_A_D11</strain>
    </source>
</reference>
<sequence length="144" mass="17214">MPMLINYIDKIARDKQRGVVYIEFCKQPDFNRRDIDEYHENLFIDYENLEIRKTLLQWFADNHIAVHPCGPFARAGRIERYRGQLYIDVPFDKNDPIYQKVENLLENEDGTMKFPQVLFFYLPLEAAMENAHHDEPGYEDNLDL</sequence>
<dbReference type="RefSeq" id="WP_048677054.1">
    <property type="nucleotide sequence ID" value="NZ_CBTJ020000114.1"/>
</dbReference>